<dbReference type="GeneID" id="37001285"/>
<dbReference type="Pfam" id="PF00632">
    <property type="entry name" value="HECT"/>
    <property type="match status" value="1"/>
</dbReference>
<dbReference type="GO" id="GO:0043161">
    <property type="term" value="P:proteasome-mediated ubiquitin-dependent protein catabolic process"/>
    <property type="evidence" value="ECO:0007669"/>
    <property type="project" value="TreeGrafter"/>
</dbReference>
<evidence type="ECO:0000313" key="5">
    <source>
        <dbReference type="EMBL" id="PVH18361.1"/>
    </source>
</evidence>
<dbReference type="Gene3D" id="3.30.2410.10">
    <property type="entry name" value="Hect, E3 ligase catalytic domain"/>
    <property type="match status" value="1"/>
</dbReference>
<keyword evidence="1" id="KW-0808">Transferase</keyword>
<evidence type="ECO:0000259" key="4">
    <source>
        <dbReference type="PROSITE" id="PS50237"/>
    </source>
</evidence>
<evidence type="ECO:0000256" key="3">
    <source>
        <dbReference type="PROSITE-ProRule" id="PRU00104"/>
    </source>
</evidence>
<dbReference type="PANTHER" id="PTHR45670:SF1">
    <property type="entry name" value="E3 UBIQUITIN-PROTEIN LIGASE HECTD1"/>
    <property type="match status" value="1"/>
</dbReference>
<dbReference type="RefSeq" id="XP_025339301.1">
    <property type="nucleotide sequence ID" value="XM_025479828.1"/>
</dbReference>
<comment type="caution">
    <text evidence="5">The sequence shown here is derived from an EMBL/GenBank/DDBJ whole genome shotgun (WGS) entry which is preliminary data.</text>
</comment>
<dbReference type="SUPFAM" id="SSF56204">
    <property type="entry name" value="Hect, E3 ligase catalytic domain"/>
    <property type="match status" value="1"/>
</dbReference>
<evidence type="ECO:0000256" key="2">
    <source>
        <dbReference type="ARBA" id="ARBA00022786"/>
    </source>
</evidence>
<feature type="domain" description="HECT" evidence="4">
    <location>
        <begin position="1"/>
        <end position="252"/>
    </location>
</feature>
<dbReference type="SMART" id="SM00119">
    <property type="entry name" value="HECTc"/>
    <property type="match status" value="1"/>
</dbReference>
<reference evidence="5 6" key="1">
    <citation type="submission" date="2017-12" db="EMBL/GenBank/DDBJ databases">
        <title>Genome Sequence of the Amphotericin B-resistant Candida duobushaemulonii strain, B09383.</title>
        <authorList>
            <person name="Chow N.A."/>
            <person name="Gade L."/>
            <person name="Batra D."/>
            <person name="Rowe L.A."/>
            <person name="Loparev V.N."/>
            <person name="Litvintseva A.P."/>
        </authorList>
    </citation>
    <scope>NUCLEOTIDE SEQUENCE [LARGE SCALE GENOMIC DNA]</scope>
    <source>
        <strain evidence="5 6">B09383</strain>
    </source>
</reference>
<sequence>MLIAKSTIKDWTYAPTLTDLLEVDPSLFRSLKSLLEMSTSKHEETDPIEEMELYFVLQDDASYELVPNGANLKVTGRNVHDYVHAMINAVLKDGILCQIQKFAEGFSTVFPIQSLMVFYPEELRKIFGAIEEDWSERNIFDAIEANHGYTNSSKSVIRLVQVISNFDEVHRRQFLRFLTGASKLPIGGFKCLHPRFTVVRKDPESGLTSDDYLPSVMTCASYLKLPDYSSRDIMESQLLRAMSEGANSFHLS</sequence>
<gene>
    <name evidence="5" type="ORF">CXQ87_001285</name>
</gene>
<dbReference type="Gene3D" id="3.30.2160.10">
    <property type="entry name" value="Hect, E3 ligase catalytic domain"/>
    <property type="match status" value="1"/>
</dbReference>
<dbReference type="InterPro" id="IPR035983">
    <property type="entry name" value="Hect_E3_ubiquitin_ligase"/>
</dbReference>
<dbReference type="EMBL" id="PKFP01000008">
    <property type="protein sequence ID" value="PVH18361.1"/>
    <property type="molecule type" value="Genomic_DNA"/>
</dbReference>
<dbReference type="GO" id="GO:0000209">
    <property type="term" value="P:protein polyubiquitination"/>
    <property type="evidence" value="ECO:0007669"/>
    <property type="project" value="TreeGrafter"/>
</dbReference>
<dbReference type="Proteomes" id="UP000244406">
    <property type="component" value="Unassembled WGS sequence"/>
</dbReference>
<dbReference type="AlphaFoldDB" id="A0A2V1AN61"/>
<dbReference type="InterPro" id="IPR000569">
    <property type="entry name" value="HECT_dom"/>
</dbReference>
<dbReference type="InterPro" id="IPR045322">
    <property type="entry name" value="HECTD1/TRIP12-like"/>
</dbReference>
<proteinExistence type="predicted"/>
<dbReference type="PANTHER" id="PTHR45670">
    <property type="entry name" value="E3 UBIQUITIN-PROTEIN LIGASE TRIP12"/>
    <property type="match status" value="1"/>
</dbReference>
<dbReference type="PROSITE" id="PS50237">
    <property type="entry name" value="HECT"/>
    <property type="match status" value="1"/>
</dbReference>
<keyword evidence="2 3" id="KW-0833">Ubl conjugation pathway</keyword>
<evidence type="ECO:0000313" key="6">
    <source>
        <dbReference type="Proteomes" id="UP000244406"/>
    </source>
</evidence>
<protein>
    <recommendedName>
        <fullName evidence="4">HECT domain-containing protein</fullName>
    </recommendedName>
</protein>
<dbReference type="GO" id="GO:0016607">
    <property type="term" value="C:nuclear speck"/>
    <property type="evidence" value="ECO:0007669"/>
    <property type="project" value="TreeGrafter"/>
</dbReference>
<feature type="active site" description="Glycyl thioester intermediate" evidence="3">
    <location>
        <position position="219"/>
    </location>
</feature>
<accession>A0A2V1AN61</accession>
<evidence type="ECO:0000256" key="1">
    <source>
        <dbReference type="ARBA" id="ARBA00022679"/>
    </source>
</evidence>
<dbReference type="VEuPathDB" id="FungiDB:CXQ87_001285"/>
<name>A0A2V1AN61_9ASCO</name>
<dbReference type="GO" id="GO:0061630">
    <property type="term" value="F:ubiquitin protein ligase activity"/>
    <property type="evidence" value="ECO:0007669"/>
    <property type="project" value="InterPro"/>
</dbReference>
<keyword evidence="6" id="KW-1185">Reference proteome</keyword>
<organism evidence="5 6">
    <name type="scientific">Candidozyma duobushaemuli</name>
    <dbReference type="NCBI Taxonomy" id="1231522"/>
    <lineage>
        <taxon>Eukaryota</taxon>
        <taxon>Fungi</taxon>
        <taxon>Dikarya</taxon>
        <taxon>Ascomycota</taxon>
        <taxon>Saccharomycotina</taxon>
        <taxon>Pichiomycetes</taxon>
        <taxon>Metschnikowiaceae</taxon>
        <taxon>Candidozyma</taxon>
    </lineage>
</organism>